<dbReference type="Gene3D" id="1.10.760.10">
    <property type="entry name" value="Cytochrome c-like domain"/>
    <property type="match status" value="2"/>
</dbReference>
<dbReference type="InterPro" id="IPR004852">
    <property type="entry name" value="Di-haem_cyt_c_peroxidsae"/>
</dbReference>
<dbReference type="eggNOG" id="COG1858">
    <property type="taxonomic scope" value="Bacteria"/>
</dbReference>
<dbReference type="PANTHER" id="PTHR30600:SF10">
    <property type="entry name" value="BLL6722 PROTEIN"/>
    <property type="match status" value="1"/>
</dbReference>
<dbReference type="EMBL" id="HE796683">
    <property type="protein sequence ID" value="CCG99012.1"/>
    <property type="molecule type" value="Genomic_DNA"/>
</dbReference>
<dbReference type="Pfam" id="PF03150">
    <property type="entry name" value="CCP_MauG"/>
    <property type="match status" value="1"/>
</dbReference>
<keyword evidence="10" id="KW-1185">Reference proteome</keyword>
<dbReference type="PROSITE" id="PS51007">
    <property type="entry name" value="CYTC"/>
    <property type="match status" value="2"/>
</dbReference>
<dbReference type="HOGENOM" id="CLU_033048_0_0_10"/>
<evidence type="ECO:0000256" key="1">
    <source>
        <dbReference type="ARBA" id="ARBA00004196"/>
    </source>
</evidence>
<dbReference type="PANTHER" id="PTHR30600">
    <property type="entry name" value="CYTOCHROME C PEROXIDASE-RELATED"/>
    <property type="match status" value="1"/>
</dbReference>
<dbReference type="InterPro" id="IPR038352">
    <property type="entry name" value="Imelysin_sf"/>
</dbReference>
<keyword evidence="9" id="KW-0575">Peroxidase</keyword>
<organism evidence="9 10">
    <name type="scientific">Fibrella aestuarina BUZ 2</name>
    <dbReference type="NCBI Taxonomy" id="1166018"/>
    <lineage>
        <taxon>Bacteria</taxon>
        <taxon>Pseudomonadati</taxon>
        <taxon>Bacteroidota</taxon>
        <taxon>Cytophagia</taxon>
        <taxon>Cytophagales</taxon>
        <taxon>Spirosomataceae</taxon>
        <taxon>Fibrella</taxon>
    </lineage>
</organism>
<keyword evidence="3 7" id="KW-0479">Metal-binding</keyword>
<gene>
    <name evidence="9" type="ORF">FAES_1001</name>
</gene>
<feature type="domain" description="Cytochrome c" evidence="8">
    <location>
        <begin position="448"/>
        <end position="587"/>
    </location>
</feature>
<evidence type="ECO:0000256" key="7">
    <source>
        <dbReference type="PROSITE-ProRule" id="PRU00433"/>
    </source>
</evidence>
<dbReference type="GO" id="GO:0030313">
    <property type="term" value="C:cell envelope"/>
    <property type="evidence" value="ECO:0007669"/>
    <property type="project" value="UniProtKB-SubCell"/>
</dbReference>
<dbReference type="SUPFAM" id="SSF46626">
    <property type="entry name" value="Cytochrome c"/>
    <property type="match status" value="2"/>
</dbReference>
<dbReference type="GO" id="GO:0020037">
    <property type="term" value="F:heme binding"/>
    <property type="evidence" value="ECO:0007669"/>
    <property type="project" value="InterPro"/>
</dbReference>
<name>I0K4F9_9BACT</name>
<dbReference type="STRING" id="1166018.FAES_1001"/>
<keyword evidence="4" id="KW-0732">Signal</keyword>
<sequence>MAALFVRLFGFIEARSAREQATQRAKAQVVAQLEALQTFVDATFQPLAQRTQSTDSLQAAFRAFRLRYKRIEPVTAYYMPHTNRQLNGPPLPEIEVEEHKTFDPGGLQVIETMLYPAFDTTRRADLLREVAKFRRELNSARYLWYATTLTDSHLFDLLRLGTFRIAAMGISGFDTPACRTAIPETAESLRAIQQLLSVYKRNNDAYRQLNSRLDGAIAFCQRQPDFNRFDRATFLRTYLNPISAGLLDYQRSLSIAPLTDQRPLNATAPTLFSPNAFNAAFYAPTADQRPTPARAALGRRLFSDPILSGSGQRSCATCHQPDRAFTDGLARAFPVGSPSTPLRNTPTLLNAALQAGYFYDLRTNTLESQAFDVVHNQAEMAGSLDEAARRLCVSPAYVAAFKKAFPADQRPISADQIQNALASYERSLVSLNSRFDRYMRGQTAALNTDEVHGFNVFMGKGQCGTCHFMPLFNGTVPPDFTTIESEVIGVPAQPDNRQLDTDAGRYVHTKLDPLHYAFKTPTLRHIAQTAPYMHNGVYQTLDEVVDFYDKGGGVGLGFDLPNQTLSANKLNLTVSEKRALVAFLKAL</sequence>
<proteinExistence type="predicted"/>
<protein>
    <submittedName>
        <fullName evidence="9">Cytochrome c peroxidase</fullName>
        <ecNumber evidence="9">1.11.1.5</ecNumber>
    </submittedName>
</protein>
<evidence type="ECO:0000256" key="3">
    <source>
        <dbReference type="ARBA" id="ARBA00022723"/>
    </source>
</evidence>
<comment type="subcellular location">
    <subcellularLocation>
        <location evidence="1">Cell envelope</location>
    </subcellularLocation>
</comment>
<evidence type="ECO:0000256" key="2">
    <source>
        <dbReference type="ARBA" id="ARBA00022617"/>
    </source>
</evidence>
<dbReference type="Proteomes" id="UP000011058">
    <property type="component" value="Chromosome"/>
</dbReference>
<evidence type="ECO:0000313" key="10">
    <source>
        <dbReference type="Proteomes" id="UP000011058"/>
    </source>
</evidence>
<dbReference type="InterPro" id="IPR036909">
    <property type="entry name" value="Cyt_c-like_dom_sf"/>
</dbReference>
<keyword evidence="6 7" id="KW-0408">Iron</keyword>
<dbReference type="GO" id="GO:0046872">
    <property type="term" value="F:metal ion binding"/>
    <property type="evidence" value="ECO:0007669"/>
    <property type="project" value="UniProtKB-KW"/>
</dbReference>
<dbReference type="Gene3D" id="1.20.1420.20">
    <property type="entry name" value="M75 peptidase, HXXE motif"/>
    <property type="match status" value="1"/>
</dbReference>
<feature type="domain" description="Cytochrome c" evidence="8">
    <location>
        <begin position="293"/>
        <end position="421"/>
    </location>
</feature>
<dbReference type="InterPro" id="IPR051395">
    <property type="entry name" value="Cytochrome_c_Peroxidase/MauG"/>
</dbReference>
<dbReference type="EC" id="1.11.1.5" evidence="9"/>
<keyword evidence="5 9" id="KW-0560">Oxidoreductase</keyword>
<reference evidence="9 10" key="1">
    <citation type="journal article" date="2012" name="J. Bacteriol.">
        <title>Genome Sequence of Fibrella aestuarina BUZ 2T, a Filamentous Marine Bacterium.</title>
        <authorList>
            <person name="Filippini M."/>
            <person name="Qi W."/>
            <person name="Blom J."/>
            <person name="Goesmann A."/>
            <person name="Smits T.H."/>
            <person name="Bagheri H.C."/>
        </authorList>
    </citation>
    <scope>NUCLEOTIDE SEQUENCE [LARGE SCALE GENOMIC DNA]</scope>
    <source>
        <strain evidence="10">BUZ 2T</strain>
    </source>
</reference>
<dbReference type="KEGG" id="fae:FAES_1001"/>
<evidence type="ECO:0000256" key="6">
    <source>
        <dbReference type="ARBA" id="ARBA00023004"/>
    </source>
</evidence>
<dbReference type="GO" id="GO:0004130">
    <property type="term" value="F:cytochrome-c peroxidase activity"/>
    <property type="evidence" value="ECO:0007669"/>
    <property type="project" value="UniProtKB-EC"/>
</dbReference>
<keyword evidence="2 7" id="KW-0349">Heme</keyword>
<evidence type="ECO:0000313" key="9">
    <source>
        <dbReference type="EMBL" id="CCG99012.1"/>
    </source>
</evidence>
<dbReference type="PATRIC" id="fig|1166018.3.peg.2719"/>
<evidence type="ECO:0000256" key="4">
    <source>
        <dbReference type="ARBA" id="ARBA00022729"/>
    </source>
</evidence>
<dbReference type="InterPro" id="IPR009056">
    <property type="entry name" value="Cyt_c-like_dom"/>
</dbReference>
<accession>I0K4F9</accession>
<evidence type="ECO:0000259" key="8">
    <source>
        <dbReference type="PROSITE" id="PS51007"/>
    </source>
</evidence>
<evidence type="ECO:0000256" key="5">
    <source>
        <dbReference type="ARBA" id="ARBA00023002"/>
    </source>
</evidence>
<dbReference type="GO" id="GO:0009055">
    <property type="term" value="F:electron transfer activity"/>
    <property type="evidence" value="ECO:0007669"/>
    <property type="project" value="InterPro"/>
</dbReference>
<dbReference type="AlphaFoldDB" id="I0K4F9"/>